<evidence type="ECO:0000313" key="2">
    <source>
        <dbReference type="EMBL" id="OXV06721.1"/>
    </source>
</evidence>
<evidence type="ECO:0000256" key="1">
    <source>
        <dbReference type="SAM" id="MobiDB-lite"/>
    </source>
</evidence>
<dbReference type="OrthoDB" id="5590473at2759"/>
<name>A0A232LRC5_9EURO</name>
<feature type="region of interest" description="Disordered" evidence="1">
    <location>
        <begin position="20"/>
        <end position="55"/>
    </location>
</feature>
<feature type="region of interest" description="Disordered" evidence="1">
    <location>
        <begin position="328"/>
        <end position="360"/>
    </location>
</feature>
<dbReference type="GO" id="GO:0005085">
    <property type="term" value="F:guanyl-nucleotide exchange factor activity"/>
    <property type="evidence" value="ECO:0007669"/>
    <property type="project" value="TreeGrafter"/>
</dbReference>
<dbReference type="Gene3D" id="3.40.50.1010">
    <property type="entry name" value="5'-nuclease"/>
    <property type="match status" value="1"/>
</dbReference>
<keyword evidence="3" id="KW-1185">Reference proteome</keyword>
<proteinExistence type="predicted"/>
<evidence type="ECO:0008006" key="4">
    <source>
        <dbReference type="Google" id="ProtNLM"/>
    </source>
</evidence>
<dbReference type="EMBL" id="NPHW01005480">
    <property type="protein sequence ID" value="OXV06721.1"/>
    <property type="molecule type" value="Genomic_DNA"/>
</dbReference>
<dbReference type="CDD" id="cd18724">
    <property type="entry name" value="PIN_LabA-like"/>
    <property type="match status" value="1"/>
</dbReference>
<comment type="caution">
    <text evidence="2">The sequence shown here is derived from an EMBL/GenBank/DDBJ whole genome shotgun (WGS) entry which is preliminary data.</text>
</comment>
<accession>A0A232LRC5</accession>
<dbReference type="GO" id="GO:0031267">
    <property type="term" value="F:small GTPase binding"/>
    <property type="evidence" value="ECO:0007669"/>
    <property type="project" value="TreeGrafter"/>
</dbReference>
<gene>
    <name evidence="2" type="ORF">Egran_05513</name>
</gene>
<dbReference type="PANTHER" id="PTHR15837">
    <property type="entry name" value="RAN GUANINE NUCLEOTIDE RELEASE FACTOR"/>
    <property type="match status" value="1"/>
</dbReference>
<sequence length="461" mass="50755">MNSAESLPSWDFTAVIGLLHTPTYTSPSPDRRRDTLGDPSHNGPGNDAGDGQGYAAAKHQRLGDFGCLWDLLKQPPSPPSPPSPETPSTAETKQAAHQTPAKKFTILKRPNTPASQRADPKYVGHDGLLGTISDTSAEVDSVFDPPASQKQGVSIPFQASKATGAVDPLLSPLSSYDEMESIRSFASDNRRKKTESILANISANKLPVEKRARLINKLLRDFPDCTGIISRHQDSLGARYSPDSSTQIHVFVDASNIMIGFYNCFKSSRKIPIATRIRLLSLSFYNLSIILERGRRATKRVLVGSDRIPAINEAERIGYETNILDRVQKAKQRSPRRPKVRNANSIGAHGWSSSSDSHPPEERWVEQGVDEILHLKILESLVDTKTPTTIVLATGDAAEAEYSGGFLKMVERALQKGWTVEVVSFSINTSSAYKKKGFRSKWGSQFKVIELDNYIEELLDT</sequence>
<dbReference type="InterPro" id="IPR007681">
    <property type="entry name" value="Mog1"/>
</dbReference>
<dbReference type="PANTHER" id="PTHR15837:SF5">
    <property type="entry name" value="NYN DOMAIN-CONTAINING PROTEIN"/>
    <property type="match status" value="1"/>
</dbReference>
<protein>
    <recommendedName>
        <fullName evidence="4">NYN domain-containing protein</fullName>
    </recommendedName>
</protein>
<dbReference type="AlphaFoldDB" id="A0A232LRC5"/>
<feature type="compositionally biased region" description="Basic residues" evidence="1">
    <location>
        <begin position="329"/>
        <end position="340"/>
    </location>
</feature>
<dbReference type="GO" id="GO:0005634">
    <property type="term" value="C:nucleus"/>
    <property type="evidence" value="ECO:0007669"/>
    <property type="project" value="TreeGrafter"/>
</dbReference>
<feature type="compositionally biased region" description="Pro residues" evidence="1">
    <location>
        <begin position="75"/>
        <end position="85"/>
    </location>
</feature>
<organism evidence="2 3">
    <name type="scientific">Elaphomyces granulatus</name>
    <dbReference type="NCBI Taxonomy" id="519963"/>
    <lineage>
        <taxon>Eukaryota</taxon>
        <taxon>Fungi</taxon>
        <taxon>Dikarya</taxon>
        <taxon>Ascomycota</taxon>
        <taxon>Pezizomycotina</taxon>
        <taxon>Eurotiomycetes</taxon>
        <taxon>Eurotiomycetidae</taxon>
        <taxon>Eurotiales</taxon>
        <taxon>Elaphomycetaceae</taxon>
        <taxon>Elaphomyces</taxon>
    </lineage>
</organism>
<feature type="region of interest" description="Disordered" evidence="1">
    <location>
        <begin position="69"/>
        <end position="122"/>
    </location>
</feature>
<dbReference type="GO" id="GO:0006606">
    <property type="term" value="P:protein import into nucleus"/>
    <property type="evidence" value="ECO:0007669"/>
    <property type="project" value="TreeGrafter"/>
</dbReference>
<reference evidence="2 3" key="1">
    <citation type="journal article" date="2015" name="Environ. Microbiol.">
        <title>Metagenome sequence of Elaphomyces granulatus from sporocarp tissue reveals Ascomycota ectomycorrhizal fingerprints of genome expansion and a Proteobacteria-rich microbiome.</title>
        <authorList>
            <person name="Quandt C.A."/>
            <person name="Kohler A."/>
            <person name="Hesse C.N."/>
            <person name="Sharpton T.J."/>
            <person name="Martin F."/>
            <person name="Spatafora J.W."/>
        </authorList>
    </citation>
    <scope>NUCLEOTIDE SEQUENCE [LARGE SCALE GENOMIC DNA]</scope>
    <source>
        <strain evidence="2 3">OSC145934</strain>
    </source>
</reference>
<evidence type="ECO:0000313" key="3">
    <source>
        <dbReference type="Proteomes" id="UP000243515"/>
    </source>
</evidence>
<dbReference type="Proteomes" id="UP000243515">
    <property type="component" value="Unassembled WGS sequence"/>
</dbReference>